<evidence type="ECO:0000313" key="12">
    <source>
        <dbReference type="EMBL" id="QQZ10324.1"/>
    </source>
</evidence>
<keyword evidence="13" id="KW-1185">Reference proteome</keyword>
<evidence type="ECO:0000256" key="11">
    <source>
        <dbReference type="HAMAP-Rule" id="MF_00276"/>
    </source>
</evidence>
<keyword evidence="10 11" id="KW-0472">Membrane</keyword>
<name>A0ABX7E4X3_9BACI</name>
<comment type="subcellular location">
    <subcellularLocation>
        <location evidence="11">Cell membrane</location>
        <topology evidence="11">Single-pass membrane protein</topology>
    </subcellularLocation>
</comment>
<dbReference type="NCBIfam" id="NF001454">
    <property type="entry name" value="PRK00315.1"/>
    <property type="match status" value="1"/>
</dbReference>
<dbReference type="NCBIfam" id="TIGR00681">
    <property type="entry name" value="kdpC"/>
    <property type="match status" value="1"/>
</dbReference>
<keyword evidence="7 11" id="KW-0630">Potassium</keyword>
<evidence type="ECO:0000256" key="10">
    <source>
        <dbReference type="ARBA" id="ARBA00023136"/>
    </source>
</evidence>
<evidence type="ECO:0000256" key="3">
    <source>
        <dbReference type="ARBA" id="ARBA00022538"/>
    </source>
</evidence>
<comment type="function">
    <text evidence="11">Part of the high-affinity ATP-driven potassium transport (or Kdp) system, which catalyzes the hydrolysis of ATP coupled with the electrogenic transport of potassium into the cytoplasm. This subunit acts as a catalytic chaperone that increases the ATP-binding affinity of the ATP-hydrolyzing subunit KdpB by the formation of a transient KdpB/KdpC/ATP ternary complex.</text>
</comment>
<dbReference type="InterPro" id="IPR003820">
    <property type="entry name" value="KdpC"/>
</dbReference>
<evidence type="ECO:0000256" key="6">
    <source>
        <dbReference type="ARBA" id="ARBA00022840"/>
    </source>
</evidence>
<evidence type="ECO:0000256" key="9">
    <source>
        <dbReference type="ARBA" id="ARBA00023065"/>
    </source>
</evidence>
<comment type="subunit">
    <text evidence="11">The system is composed of three essential subunits: KdpA, KdpB and KdpC.</text>
</comment>
<protein>
    <recommendedName>
        <fullName evidence="11">Potassium-transporting ATPase KdpC subunit</fullName>
    </recommendedName>
    <alternativeName>
        <fullName evidence="11">ATP phosphohydrolase [potassium-transporting] C chain</fullName>
    </alternativeName>
    <alternativeName>
        <fullName evidence="11">Potassium-binding and translocating subunit C</fullName>
    </alternativeName>
    <alternativeName>
        <fullName evidence="11">Potassium-translocating ATPase C chain</fullName>
    </alternativeName>
</protein>
<proteinExistence type="inferred from homology"/>
<evidence type="ECO:0000256" key="2">
    <source>
        <dbReference type="ARBA" id="ARBA00022475"/>
    </source>
</evidence>
<keyword evidence="2 11" id="KW-1003">Cell membrane</keyword>
<evidence type="ECO:0000256" key="1">
    <source>
        <dbReference type="ARBA" id="ARBA00022448"/>
    </source>
</evidence>
<dbReference type="RefSeq" id="WP_202779269.1">
    <property type="nucleotide sequence ID" value="NZ_CP065425.1"/>
</dbReference>
<evidence type="ECO:0000256" key="7">
    <source>
        <dbReference type="ARBA" id="ARBA00022958"/>
    </source>
</evidence>
<dbReference type="Proteomes" id="UP000595691">
    <property type="component" value="Chromosome"/>
</dbReference>
<keyword evidence="5 11" id="KW-0547">Nucleotide-binding</keyword>
<sequence>MKMVRLCLLFILLCGLIYPLVTTAAAQLIFPKQAKGSLVYDEDNIIGSELIAQQFTSKQYFHGRISSIQNDGAASGSTNYAPSNKDLLKRVKESIETLKGENPGIKTSDIPLDLITNSGSGLDPEISIKAAEFQISRVTKETGISEEKLHLLINQYKEKRSLGLFGEPRINVLTLNLALMDLLEHEE</sequence>
<organism evidence="12 13">
    <name type="scientific">Heyndrickxia vini</name>
    <dbReference type="NCBI Taxonomy" id="1476025"/>
    <lineage>
        <taxon>Bacteria</taxon>
        <taxon>Bacillati</taxon>
        <taxon>Bacillota</taxon>
        <taxon>Bacilli</taxon>
        <taxon>Bacillales</taxon>
        <taxon>Bacillaceae</taxon>
        <taxon>Heyndrickxia</taxon>
    </lineage>
</organism>
<evidence type="ECO:0000256" key="4">
    <source>
        <dbReference type="ARBA" id="ARBA00022692"/>
    </source>
</evidence>
<evidence type="ECO:0000256" key="8">
    <source>
        <dbReference type="ARBA" id="ARBA00022989"/>
    </source>
</evidence>
<gene>
    <name evidence="11 12" type="primary">kdpC</name>
    <name evidence="12" type="ORF">I5776_05070</name>
</gene>
<keyword evidence="3 11" id="KW-0633">Potassium transport</keyword>
<dbReference type="PANTHER" id="PTHR30042">
    <property type="entry name" value="POTASSIUM-TRANSPORTING ATPASE C CHAIN"/>
    <property type="match status" value="1"/>
</dbReference>
<keyword evidence="8 11" id="KW-1133">Transmembrane helix</keyword>
<keyword evidence="4 11" id="KW-0812">Transmembrane</keyword>
<comment type="similarity">
    <text evidence="11">Belongs to the KdpC family.</text>
</comment>
<keyword evidence="9 11" id="KW-0406">Ion transport</keyword>
<evidence type="ECO:0000313" key="13">
    <source>
        <dbReference type="Proteomes" id="UP000595691"/>
    </source>
</evidence>
<dbReference type="PIRSF" id="PIRSF001296">
    <property type="entry name" value="K_ATPase_KdpC"/>
    <property type="match status" value="1"/>
</dbReference>
<dbReference type="EMBL" id="CP065425">
    <property type="protein sequence ID" value="QQZ10324.1"/>
    <property type="molecule type" value="Genomic_DNA"/>
</dbReference>
<keyword evidence="1 11" id="KW-0813">Transport</keyword>
<dbReference type="Pfam" id="PF02669">
    <property type="entry name" value="KdpC"/>
    <property type="match status" value="1"/>
</dbReference>
<accession>A0ABX7E4X3</accession>
<keyword evidence="6 11" id="KW-0067">ATP-binding</keyword>
<evidence type="ECO:0000256" key="5">
    <source>
        <dbReference type="ARBA" id="ARBA00022741"/>
    </source>
</evidence>
<dbReference type="HAMAP" id="MF_00276">
    <property type="entry name" value="KdpC"/>
    <property type="match status" value="1"/>
</dbReference>
<dbReference type="PANTHER" id="PTHR30042:SF2">
    <property type="entry name" value="POTASSIUM-TRANSPORTING ATPASE KDPC SUBUNIT"/>
    <property type="match status" value="1"/>
</dbReference>
<reference evidence="12 13" key="1">
    <citation type="submission" date="2020-11" db="EMBL/GenBank/DDBJ databases">
        <title>Taxonomic evaluation of the Bacillus sporothermodurans group of bacteria based on whole genome sequences.</title>
        <authorList>
            <person name="Fiedler G."/>
            <person name="Herbstmann A.-D."/>
            <person name="Doll E."/>
            <person name="Wenning M."/>
            <person name="Brinks E."/>
            <person name="Kabisch J."/>
            <person name="Breitenwieser F."/>
            <person name="Lappann M."/>
            <person name="Boehnlein C."/>
            <person name="Franz C."/>
        </authorList>
    </citation>
    <scope>NUCLEOTIDE SEQUENCE [LARGE SCALE GENOMIC DNA]</scope>
    <source>
        <strain evidence="12 13">JCM 19841</strain>
    </source>
</reference>